<evidence type="ECO:0000256" key="5">
    <source>
        <dbReference type="PROSITE-ProRule" id="PRU01091"/>
    </source>
</evidence>
<dbReference type="InterPro" id="IPR001867">
    <property type="entry name" value="OmpR/PhoB-type_DNA-bd"/>
</dbReference>
<dbReference type="Proteomes" id="UP001610100">
    <property type="component" value="Unassembled WGS sequence"/>
</dbReference>
<dbReference type="InterPro" id="IPR039420">
    <property type="entry name" value="WalR-like"/>
</dbReference>
<comment type="caution">
    <text evidence="8">The sequence shown here is derived from an EMBL/GenBank/DDBJ whole genome shotgun (WGS) entry which is preliminary data.</text>
</comment>
<dbReference type="SMART" id="SM00448">
    <property type="entry name" value="REC"/>
    <property type="match status" value="1"/>
</dbReference>
<dbReference type="InterPro" id="IPR011006">
    <property type="entry name" value="CheY-like_superfamily"/>
</dbReference>
<evidence type="ECO:0000256" key="2">
    <source>
        <dbReference type="ARBA" id="ARBA00023012"/>
    </source>
</evidence>
<keyword evidence="3 5" id="KW-0238">DNA-binding</keyword>
<dbReference type="Gene3D" id="1.10.10.10">
    <property type="entry name" value="Winged helix-like DNA-binding domain superfamily/Winged helix DNA-binding domain"/>
    <property type="match status" value="1"/>
</dbReference>
<dbReference type="Gene3D" id="3.40.50.2300">
    <property type="match status" value="1"/>
</dbReference>
<dbReference type="PROSITE" id="PS51755">
    <property type="entry name" value="OMPR_PHOB"/>
    <property type="match status" value="1"/>
</dbReference>
<evidence type="ECO:0000313" key="9">
    <source>
        <dbReference type="Proteomes" id="UP001610100"/>
    </source>
</evidence>
<keyword evidence="1 4" id="KW-0597">Phosphoprotein</keyword>
<evidence type="ECO:0000313" key="8">
    <source>
        <dbReference type="EMBL" id="MFH6770685.1"/>
    </source>
</evidence>
<dbReference type="PROSITE" id="PS50110">
    <property type="entry name" value="RESPONSE_REGULATORY"/>
    <property type="match status" value="1"/>
</dbReference>
<reference evidence="8 9" key="1">
    <citation type="submission" date="2024-02" db="EMBL/GenBank/DDBJ databases">
        <title>A Gaetbulibacter species isolated from tidal flats and genomic insights of their niches.</title>
        <authorList>
            <person name="Ye Y."/>
        </authorList>
    </citation>
    <scope>NUCLEOTIDE SEQUENCE [LARGE SCALE GENOMIC DNA]</scope>
    <source>
        <strain evidence="8 9">KYW382</strain>
    </source>
</reference>
<dbReference type="EMBL" id="JBAWKB010000001">
    <property type="protein sequence ID" value="MFH6770685.1"/>
    <property type="molecule type" value="Genomic_DNA"/>
</dbReference>
<dbReference type="SUPFAM" id="SSF52172">
    <property type="entry name" value="CheY-like"/>
    <property type="match status" value="1"/>
</dbReference>
<evidence type="ECO:0000256" key="3">
    <source>
        <dbReference type="ARBA" id="ARBA00023125"/>
    </source>
</evidence>
<dbReference type="Pfam" id="PF00072">
    <property type="entry name" value="Response_reg"/>
    <property type="match status" value="1"/>
</dbReference>
<gene>
    <name evidence="8" type="ORF">V8G58_01975</name>
</gene>
<dbReference type="CDD" id="cd00383">
    <property type="entry name" value="trans_reg_C"/>
    <property type="match status" value="1"/>
</dbReference>
<dbReference type="RefSeq" id="WP_344739117.1">
    <property type="nucleotide sequence ID" value="NZ_BAABAY010000001.1"/>
</dbReference>
<proteinExistence type="predicted"/>
<evidence type="ECO:0000259" key="7">
    <source>
        <dbReference type="PROSITE" id="PS51755"/>
    </source>
</evidence>
<dbReference type="PANTHER" id="PTHR48111">
    <property type="entry name" value="REGULATOR OF RPOS"/>
    <property type="match status" value="1"/>
</dbReference>
<feature type="domain" description="OmpR/PhoB-type" evidence="7">
    <location>
        <begin position="134"/>
        <end position="231"/>
    </location>
</feature>
<keyword evidence="2" id="KW-0902">Two-component regulatory system</keyword>
<feature type="domain" description="Response regulatory" evidence="6">
    <location>
        <begin position="7"/>
        <end position="121"/>
    </location>
</feature>
<protein>
    <submittedName>
        <fullName evidence="8">Response regulator transcription factor</fullName>
    </submittedName>
</protein>
<sequence>MASEKDKIMLLEDDETLGYLLQEYLNMNDFEVYWAKTGDEGWKMLEQNSYDLAILDVMLPDIDGFSFAKKINAVNPNLPFLFLTARSLKIDILKGFSLGAVDYLKKPIDEEVLVVRIKALLSRLKSKVEQNDDDDTFTLGNYTFDVVNQQLHYKDEVTTLTKRESELLHYLVTNKNRICTHKEILNHLWGKNDYFNRKSLNVFITHLRKYLSKDWTIKIENVHNRGFIFKTE</sequence>
<organism evidence="8 9">
    <name type="scientific">Gaetbulibacter aestuarii</name>
    <dbReference type="NCBI Taxonomy" id="1502358"/>
    <lineage>
        <taxon>Bacteria</taxon>
        <taxon>Pseudomonadati</taxon>
        <taxon>Bacteroidota</taxon>
        <taxon>Flavobacteriia</taxon>
        <taxon>Flavobacteriales</taxon>
        <taxon>Flavobacteriaceae</taxon>
        <taxon>Gaetbulibacter</taxon>
    </lineage>
</organism>
<dbReference type="Pfam" id="PF00486">
    <property type="entry name" value="Trans_reg_C"/>
    <property type="match status" value="1"/>
</dbReference>
<dbReference type="CDD" id="cd17574">
    <property type="entry name" value="REC_OmpR"/>
    <property type="match status" value="1"/>
</dbReference>
<name>A0ABW7MVU9_9FLAO</name>
<feature type="DNA-binding region" description="OmpR/PhoB-type" evidence="5">
    <location>
        <begin position="134"/>
        <end position="231"/>
    </location>
</feature>
<evidence type="ECO:0000256" key="4">
    <source>
        <dbReference type="PROSITE-ProRule" id="PRU00169"/>
    </source>
</evidence>
<dbReference type="InterPro" id="IPR036388">
    <property type="entry name" value="WH-like_DNA-bd_sf"/>
</dbReference>
<feature type="modified residue" description="4-aspartylphosphate" evidence="4">
    <location>
        <position position="56"/>
    </location>
</feature>
<dbReference type="SMART" id="SM00862">
    <property type="entry name" value="Trans_reg_C"/>
    <property type="match status" value="1"/>
</dbReference>
<dbReference type="PANTHER" id="PTHR48111:SF40">
    <property type="entry name" value="PHOSPHATE REGULON TRANSCRIPTIONAL REGULATORY PROTEIN PHOB"/>
    <property type="match status" value="1"/>
</dbReference>
<dbReference type="InterPro" id="IPR001789">
    <property type="entry name" value="Sig_transdc_resp-reg_receiver"/>
</dbReference>
<evidence type="ECO:0000259" key="6">
    <source>
        <dbReference type="PROSITE" id="PS50110"/>
    </source>
</evidence>
<accession>A0ABW7MVU9</accession>
<evidence type="ECO:0000256" key="1">
    <source>
        <dbReference type="ARBA" id="ARBA00022553"/>
    </source>
</evidence>
<keyword evidence="9" id="KW-1185">Reference proteome</keyword>